<keyword evidence="4 6" id="KW-0378">Hydrolase</keyword>
<dbReference type="InterPro" id="IPR014721">
    <property type="entry name" value="Ribsml_uS5_D2-typ_fold_subgr"/>
</dbReference>
<evidence type="ECO:0000256" key="1">
    <source>
        <dbReference type="ARBA" id="ARBA00022694"/>
    </source>
</evidence>
<proteinExistence type="inferred from homology"/>
<dbReference type="SUPFAM" id="SSF54211">
    <property type="entry name" value="Ribosomal protein S5 domain 2-like"/>
    <property type="match status" value="1"/>
</dbReference>
<dbReference type="HAMAP" id="MF_00227">
    <property type="entry name" value="RNase_P"/>
    <property type="match status" value="1"/>
</dbReference>
<keyword evidence="1 6" id="KW-0819">tRNA processing</keyword>
<dbReference type="EMBL" id="WOSW01000003">
    <property type="protein sequence ID" value="NHO31560.1"/>
    <property type="molecule type" value="Genomic_DNA"/>
</dbReference>
<dbReference type="PANTHER" id="PTHR33992">
    <property type="entry name" value="RIBONUCLEASE P PROTEIN COMPONENT"/>
    <property type="match status" value="1"/>
</dbReference>
<name>A0ABX0KAL8_9PROT</name>
<keyword evidence="9" id="KW-1185">Reference proteome</keyword>
<gene>
    <name evidence="6 8" type="primary">rnpA</name>
    <name evidence="8" type="ORF">GOB84_03100</name>
</gene>
<dbReference type="NCBIfam" id="TIGR00188">
    <property type="entry name" value="rnpA"/>
    <property type="match status" value="1"/>
</dbReference>
<dbReference type="Pfam" id="PF00825">
    <property type="entry name" value="Ribonuclease_P"/>
    <property type="match status" value="1"/>
</dbReference>
<dbReference type="RefSeq" id="WP_173576165.1">
    <property type="nucleotide sequence ID" value="NZ_WOSW01000003.1"/>
</dbReference>
<evidence type="ECO:0000256" key="2">
    <source>
        <dbReference type="ARBA" id="ARBA00022722"/>
    </source>
</evidence>
<evidence type="ECO:0000256" key="5">
    <source>
        <dbReference type="ARBA" id="ARBA00022884"/>
    </source>
</evidence>
<dbReference type="InterPro" id="IPR000100">
    <property type="entry name" value="RNase_P"/>
</dbReference>
<evidence type="ECO:0000313" key="9">
    <source>
        <dbReference type="Proteomes" id="UP000615326"/>
    </source>
</evidence>
<comment type="function">
    <text evidence="6">RNaseP catalyzes the removal of the 5'-leader sequence from pre-tRNA to produce the mature 5'-terminus. It can also cleave other RNA substrates such as 4.5S RNA. The protein component plays an auxiliary but essential role in vivo by binding to the 5'-leader sequence and broadening the substrate specificity of the ribozyme.</text>
</comment>
<dbReference type="PANTHER" id="PTHR33992:SF1">
    <property type="entry name" value="RIBONUCLEASE P PROTEIN COMPONENT"/>
    <property type="match status" value="1"/>
</dbReference>
<comment type="catalytic activity">
    <reaction evidence="6">
        <text>Endonucleolytic cleavage of RNA, removing 5'-extranucleotides from tRNA precursor.</text>
        <dbReference type="EC" id="3.1.26.5"/>
    </reaction>
</comment>
<sequence>MFRHSTRLKKRSQFLAVAARARKAPAPGLVLQALRRDDEAAARVGFTVTKKVGNSVVRNRARRRLREALRVVERDTSLAGVDLVLIGRDGTGRRRFTDLVEDLRRTLRKTGAVS</sequence>
<accession>A0ABX0KAL8</accession>
<evidence type="ECO:0000313" key="8">
    <source>
        <dbReference type="EMBL" id="NHO31560.1"/>
    </source>
</evidence>
<evidence type="ECO:0000256" key="4">
    <source>
        <dbReference type="ARBA" id="ARBA00022801"/>
    </source>
</evidence>
<dbReference type="InterPro" id="IPR020568">
    <property type="entry name" value="Ribosomal_Su5_D2-typ_SF"/>
</dbReference>
<organism evidence="8 9">
    <name type="scientific">Acetobacter fallax</name>
    <dbReference type="NCBI Taxonomy" id="1737473"/>
    <lineage>
        <taxon>Bacteria</taxon>
        <taxon>Pseudomonadati</taxon>
        <taxon>Pseudomonadota</taxon>
        <taxon>Alphaproteobacteria</taxon>
        <taxon>Acetobacterales</taxon>
        <taxon>Acetobacteraceae</taxon>
        <taxon>Acetobacter</taxon>
    </lineage>
</organism>
<dbReference type="Proteomes" id="UP000615326">
    <property type="component" value="Unassembled WGS sequence"/>
</dbReference>
<evidence type="ECO:0000256" key="3">
    <source>
        <dbReference type="ARBA" id="ARBA00022759"/>
    </source>
</evidence>
<reference evidence="8 9" key="1">
    <citation type="journal article" date="2020" name="Int. J. Syst. Evol. Microbiol.">
        <title>Novel acetic acid bacteria from cider fermentations: Acetobacter conturbans sp. nov. and Acetobacter fallax sp. nov.</title>
        <authorList>
            <person name="Sombolestani A.S."/>
            <person name="Cleenwerck I."/>
            <person name="Cnockaert M."/>
            <person name="Borremans W."/>
            <person name="Wieme A.D."/>
            <person name="De Vuyst L."/>
            <person name="Vandamme P."/>
        </authorList>
    </citation>
    <scope>NUCLEOTIDE SEQUENCE [LARGE SCALE GENOMIC DNA]</scope>
    <source>
        <strain evidence="8 9">LMG 1637</strain>
    </source>
</reference>
<comment type="subunit">
    <text evidence="6">Consists of a catalytic RNA component (M1 or rnpB) and a protein subunit.</text>
</comment>
<dbReference type="EC" id="3.1.26.5" evidence="6 7"/>
<keyword evidence="3 6" id="KW-0255">Endonuclease</keyword>
<evidence type="ECO:0000256" key="6">
    <source>
        <dbReference type="HAMAP-Rule" id="MF_00227"/>
    </source>
</evidence>
<keyword evidence="5 6" id="KW-0694">RNA-binding</keyword>
<comment type="similarity">
    <text evidence="6">Belongs to the RnpA family.</text>
</comment>
<dbReference type="GO" id="GO:0004526">
    <property type="term" value="F:ribonuclease P activity"/>
    <property type="evidence" value="ECO:0007669"/>
    <property type="project" value="UniProtKB-EC"/>
</dbReference>
<protein>
    <recommendedName>
        <fullName evidence="6 7">Ribonuclease P protein component</fullName>
        <shortName evidence="6">RNase P protein</shortName>
        <shortName evidence="6">RNaseP protein</shortName>
        <ecNumber evidence="6 7">3.1.26.5</ecNumber>
    </recommendedName>
    <alternativeName>
        <fullName evidence="6">Protein C5</fullName>
    </alternativeName>
</protein>
<dbReference type="Gene3D" id="3.30.230.10">
    <property type="match status" value="1"/>
</dbReference>
<keyword evidence="2 6" id="KW-0540">Nuclease</keyword>
<comment type="caution">
    <text evidence="8">The sequence shown here is derived from an EMBL/GenBank/DDBJ whole genome shotgun (WGS) entry which is preliminary data.</text>
</comment>
<evidence type="ECO:0000256" key="7">
    <source>
        <dbReference type="NCBIfam" id="TIGR00188"/>
    </source>
</evidence>